<dbReference type="Proteomes" id="UP001060215">
    <property type="component" value="Chromosome 3"/>
</dbReference>
<evidence type="ECO:0000313" key="1">
    <source>
        <dbReference type="EMBL" id="KAI8025922.1"/>
    </source>
</evidence>
<dbReference type="EMBL" id="CM045760">
    <property type="protein sequence ID" value="KAI8025922.1"/>
    <property type="molecule type" value="Genomic_DNA"/>
</dbReference>
<reference evidence="1 2" key="1">
    <citation type="journal article" date="2022" name="Plant J.">
        <title>Chromosome-level genome of Camellia lanceoleosa provides a valuable resource for understanding genome evolution and self-incompatibility.</title>
        <authorList>
            <person name="Gong W."/>
            <person name="Xiao S."/>
            <person name="Wang L."/>
            <person name="Liao Z."/>
            <person name="Chang Y."/>
            <person name="Mo W."/>
            <person name="Hu G."/>
            <person name="Li W."/>
            <person name="Zhao G."/>
            <person name="Zhu H."/>
            <person name="Hu X."/>
            <person name="Ji K."/>
            <person name="Xiang X."/>
            <person name="Song Q."/>
            <person name="Yuan D."/>
            <person name="Jin S."/>
            <person name="Zhang L."/>
        </authorList>
    </citation>
    <scope>NUCLEOTIDE SEQUENCE [LARGE SCALE GENOMIC DNA]</scope>
    <source>
        <strain evidence="1">SQ_2022a</strain>
    </source>
</reference>
<gene>
    <name evidence="1" type="ORF">LOK49_LG02G00279</name>
</gene>
<organism evidence="1 2">
    <name type="scientific">Camellia lanceoleosa</name>
    <dbReference type="NCBI Taxonomy" id="1840588"/>
    <lineage>
        <taxon>Eukaryota</taxon>
        <taxon>Viridiplantae</taxon>
        <taxon>Streptophyta</taxon>
        <taxon>Embryophyta</taxon>
        <taxon>Tracheophyta</taxon>
        <taxon>Spermatophyta</taxon>
        <taxon>Magnoliopsida</taxon>
        <taxon>eudicotyledons</taxon>
        <taxon>Gunneridae</taxon>
        <taxon>Pentapetalae</taxon>
        <taxon>asterids</taxon>
        <taxon>Ericales</taxon>
        <taxon>Theaceae</taxon>
        <taxon>Camellia</taxon>
    </lineage>
</organism>
<evidence type="ECO:0000313" key="2">
    <source>
        <dbReference type="Proteomes" id="UP001060215"/>
    </source>
</evidence>
<sequence>MLTPEAFMVVAVPPSSLGLLMERMEAEECILLNTFVPRLRDMKKVALFNYTHPVFFDSVGMAKFIFEIYEMRKKNDRDFDHHVRLDFHPVDMMGWETRIPFNTDLPDYDPHQLPLRHVFYYYNNPTAPTPLLQIRTAKRTVEVFFVVFFLLFNDSNISSLRSSPMSVLLLLLLLRLRLCFIFIFSFFSADQQVVFIFSIPFFVFLPVKLSDKLSHGQFLCIHEMIVRAFKCILQAVVAAALDLMVGDPENGPIKSIL</sequence>
<accession>A0ACC0IJ44</accession>
<comment type="caution">
    <text evidence="1">The sequence shown here is derived from an EMBL/GenBank/DDBJ whole genome shotgun (WGS) entry which is preliminary data.</text>
</comment>
<proteinExistence type="predicted"/>
<name>A0ACC0IJ44_9ERIC</name>
<protein>
    <submittedName>
        <fullName evidence="1">Protein TSS</fullName>
    </submittedName>
</protein>
<keyword evidence="2" id="KW-1185">Reference proteome</keyword>